<evidence type="ECO:0000256" key="4">
    <source>
        <dbReference type="ARBA" id="ARBA00022490"/>
    </source>
</evidence>
<dbReference type="GO" id="GO:0005737">
    <property type="term" value="C:cytoplasm"/>
    <property type="evidence" value="ECO:0007669"/>
    <property type="project" value="UniProtKB-SubCell"/>
</dbReference>
<comment type="function">
    <text evidence="8">Involved in the regulation of shoot development and salicylic acid (SA) homeostasis.</text>
</comment>
<keyword evidence="5 9" id="KW-0479">Metal-binding</keyword>
<dbReference type="GO" id="GO:0046872">
    <property type="term" value="F:metal ion binding"/>
    <property type="evidence" value="ECO:0007669"/>
    <property type="project" value="UniProtKB-KW"/>
</dbReference>
<dbReference type="FunFam" id="2.60.120.330:FF:000015">
    <property type="entry name" value="Protein DMR6-LIKE OXYGENASE 1"/>
    <property type="match status" value="1"/>
</dbReference>
<evidence type="ECO:0000313" key="12">
    <source>
        <dbReference type="EMBL" id="KZM81860.1"/>
    </source>
</evidence>
<dbReference type="OrthoDB" id="627829at2759"/>
<dbReference type="SUPFAM" id="SSF51197">
    <property type="entry name" value="Clavaminate synthase-like"/>
    <property type="match status" value="1"/>
</dbReference>
<dbReference type="Gene3D" id="2.60.120.330">
    <property type="entry name" value="B-lactam Antibiotic, Isopenicillin N Synthase, Chain"/>
    <property type="match status" value="1"/>
</dbReference>
<keyword evidence="6 9" id="KW-0408">Iron</keyword>
<dbReference type="Pfam" id="PF14226">
    <property type="entry name" value="DIOX_N"/>
    <property type="match status" value="1"/>
</dbReference>
<dbReference type="PROSITE" id="PS51471">
    <property type="entry name" value="FE2OG_OXY"/>
    <property type="match status" value="1"/>
</dbReference>
<comment type="similarity">
    <text evidence="3 9">Belongs to the iron/ascorbate-dependent oxidoreductase family.</text>
</comment>
<evidence type="ECO:0000256" key="1">
    <source>
        <dbReference type="ARBA" id="ARBA00004123"/>
    </source>
</evidence>
<keyword evidence="7" id="KW-0539">Nucleus</keyword>
<keyword evidence="9" id="KW-0560">Oxidoreductase</keyword>
<dbReference type="AlphaFoldDB" id="A0A175YF17"/>
<dbReference type="GO" id="GO:0005634">
    <property type="term" value="C:nucleus"/>
    <property type="evidence" value="ECO:0007669"/>
    <property type="project" value="UniProtKB-SubCell"/>
</dbReference>
<accession>A0A175YF17</accession>
<evidence type="ECO:0000256" key="7">
    <source>
        <dbReference type="ARBA" id="ARBA00023242"/>
    </source>
</evidence>
<dbReference type="GO" id="GO:0016705">
    <property type="term" value="F:oxidoreductase activity, acting on paired donors, with incorporation or reduction of molecular oxygen"/>
    <property type="evidence" value="ECO:0007669"/>
    <property type="project" value="UniProtKB-ARBA"/>
</dbReference>
<comment type="subcellular location">
    <subcellularLocation>
        <location evidence="2">Cytoplasm</location>
    </subcellularLocation>
    <subcellularLocation>
        <location evidence="1">Nucleus</location>
    </subcellularLocation>
</comment>
<evidence type="ECO:0000256" key="9">
    <source>
        <dbReference type="RuleBase" id="RU003682"/>
    </source>
</evidence>
<dbReference type="EMBL" id="LNRQ01000009">
    <property type="protein sequence ID" value="KZM81860.1"/>
    <property type="molecule type" value="Genomic_DNA"/>
</dbReference>
<dbReference type="InterPro" id="IPR027443">
    <property type="entry name" value="IPNS-like_sf"/>
</dbReference>
<feature type="domain" description="Fe2OG dioxygenase" evidence="11">
    <location>
        <begin position="203"/>
        <end position="303"/>
    </location>
</feature>
<dbReference type="Gramene" id="KZM81860">
    <property type="protein sequence ID" value="KZM81860"/>
    <property type="gene ID" value="DCAR_029473"/>
</dbReference>
<name>A0A175YF17_DAUCS</name>
<proteinExistence type="inferred from homology"/>
<dbReference type="KEGG" id="dcr:108202243"/>
<dbReference type="InterPro" id="IPR026992">
    <property type="entry name" value="DIOX_N"/>
</dbReference>
<dbReference type="Pfam" id="PF03171">
    <property type="entry name" value="2OG-FeII_Oxy"/>
    <property type="match status" value="1"/>
</dbReference>
<evidence type="ECO:0000259" key="11">
    <source>
        <dbReference type="PROSITE" id="PS51471"/>
    </source>
</evidence>
<evidence type="ECO:0000256" key="5">
    <source>
        <dbReference type="ARBA" id="ARBA00022723"/>
    </source>
</evidence>
<gene>
    <name evidence="12" type="ORF">DCAR_029473</name>
</gene>
<comment type="caution">
    <text evidence="12">The sequence shown here is derived from an EMBL/GenBank/DDBJ whole genome shotgun (WGS) entry which is preliminary data.</text>
</comment>
<evidence type="ECO:0000256" key="8">
    <source>
        <dbReference type="ARBA" id="ARBA00059922"/>
    </source>
</evidence>
<evidence type="ECO:0000256" key="6">
    <source>
        <dbReference type="ARBA" id="ARBA00023004"/>
    </source>
</evidence>
<reference evidence="12" key="1">
    <citation type="journal article" date="2016" name="Nat. Genet.">
        <title>A high-quality carrot genome assembly provides new insights into carotenoid accumulation and asterid genome evolution.</title>
        <authorList>
            <person name="Iorizzo M."/>
            <person name="Ellison S."/>
            <person name="Senalik D."/>
            <person name="Zeng P."/>
            <person name="Satapoomin P."/>
            <person name="Huang J."/>
            <person name="Bowman M."/>
            <person name="Iovene M."/>
            <person name="Sanseverino W."/>
            <person name="Cavagnaro P."/>
            <person name="Yildiz M."/>
            <person name="Macko-Podgorni A."/>
            <person name="Moranska E."/>
            <person name="Grzebelus E."/>
            <person name="Grzebelus D."/>
            <person name="Ashrafi H."/>
            <person name="Zheng Z."/>
            <person name="Cheng S."/>
            <person name="Spooner D."/>
            <person name="Van Deynze A."/>
            <person name="Simon P."/>
        </authorList>
    </citation>
    <scope>NUCLEOTIDE SEQUENCE [LARGE SCALE GENOMIC DNA]</scope>
    <source>
        <tissue evidence="12">Leaf</tissue>
    </source>
</reference>
<dbReference type="InterPro" id="IPR005123">
    <property type="entry name" value="Oxoglu/Fe-dep_dioxygenase_dom"/>
</dbReference>
<organism evidence="12">
    <name type="scientific">Daucus carota subsp. sativus</name>
    <name type="common">Carrot</name>
    <dbReference type="NCBI Taxonomy" id="79200"/>
    <lineage>
        <taxon>Eukaryota</taxon>
        <taxon>Viridiplantae</taxon>
        <taxon>Streptophyta</taxon>
        <taxon>Embryophyta</taxon>
        <taxon>Tracheophyta</taxon>
        <taxon>Spermatophyta</taxon>
        <taxon>Magnoliopsida</taxon>
        <taxon>eudicotyledons</taxon>
        <taxon>Gunneridae</taxon>
        <taxon>Pentapetalae</taxon>
        <taxon>asterids</taxon>
        <taxon>campanulids</taxon>
        <taxon>Apiales</taxon>
        <taxon>Apiaceae</taxon>
        <taxon>Apioideae</taxon>
        <taxon>Scandiceae</taxon>
        <taxon>Daucinae</taxon>
        <taxon>Daucus</taxon>
        <taxon>Daucus sect. Daucus</taxon>
    </lineage>
</organism>
<dbReference type="OMA" id="WIHMWPS"/>
<dbReference type="PANTHER" id="PTHR47991">
    <property type="entry name" value="OXOGLUTARATE/IRON-DEPENDENT DIOXYGENASE"/>
    <property type="match status" value="1"/>
</dbReference>
<dbReference type="InterPro" id="IPR050295">
    <property type="entry name" value="Plant_2OG-oxidoreductases"/>
</dbReference>
<evidence type="ECO:0000256" key="2">
    <source>
        <dbReference type="ARBA" id="ARBA00004496"/>
    </source>
</evidence>
<sequence length="352" mass="39576">MQQEGETSDTSFTSTMTLTKMGLSNVPQRFILPPSQRPNSGHGHHSTTNLPIIDLSNLNNPSHRARTIDDISAACKKLGFFQVINHGISTLTMNDAIDVAREFFNLPSDEKMHLASANVHNPVRYGTSLNHMKDKVHFWRDFIKHYSHPIEKWIEQWPSNPPSYKKKMGEYTKATYLLQKQLMQVVFQSLGLNPTYLQEDIDGGSQVMAVNYYPACPQPELALGMPPHSDFGSLTIINQSQEGLEIMDRDKKWHPVPLVEGALVVQLGDQMEIMSNGKYKSVIHRATVNAENKRISIASLHSLSLDKGVVPAPELVDEQHPISYNEGSFSDFLSYISGNDITEGRYIDTLKK</sequence>
<evidence type="ECO:0000256" key="3">
    <source>
        <dbReference type="ARBA" id="ARBA00008056"/>
    </source>
</evidence>
<evidence type="ECO:0000256" key="10">
    <source>
        <dbReference type="SAM" id="MobiDB-lite"/>
    </source>
</evidence>
<dbReference type="InterPro" id="IPR044861">
    <property type="entry name" value="IPNS-like_FE2OG_OXY"/>
</dbReference>
<protein>
    <recommendedName>
        <fullName evidence="11">Fe2OG dioxygenase domain-containing protein</fullName>
    </recommendedName>
</protein>
<feature type="region of interest" description="Disordered" evidence="10">
    <location>
        <begin position="29"/>
        <end position="49"/>
    </location>
</feature>
<keyword evidence="4" id="KW-0963">Cytoplasm</keyword>